<evidence type="ECO:0000256" key="1">
    <source>
        <dbReference type="SAM" id="Coils"/>
    </source>
</evidence>
<comment type="caution">
    <text evidence="2">The sequence shown here is derived from an EMBL/GenBank/DDBJ whole genome shotgun (WGS) entry which is preliminary data.</text>
</comment>
<dbReference type="Proteomes" id="UP000616114">
    <property type="component" value="Unassembled WGS sequence"/>
</dbReference>
<reference evidence="2" key="2">
    <citation type="submission" date="2020-09" db="EMBL/GenBank/DDBJ databases">
        <authorList>
            <person name="Sun Q."/>
            <person name="Zhou Y."/>
        </authorList>
    </citation>
    <scope>NUCLEOTIDE SEQUENCE</scope>
    <source>
        <strain evidence="2">CGMCC 1.12785</strain>
    </source>
</reference>
<keyword evidence="1" id="KW-0175">Coiled coil</keyword>
<keyword evidence="3" id="KW-1185">Reference proteome</keyword>
<protein>
    <recommendedName>
        <fullName evidence="4">Antitoxin HicB</fullName>
    </recommendedName>
</protein>
<feature type="coiled-coil region" evidence="1">
    <location>
        <begin position="66"/>
        <end position="93"/>
    </location>
</feature>
<dbReference type="AlphaFoldDB" id="A0A8J2U155"/>
<evidence type="ECO:0000313" key="3">
    <source>
        <dbReference type="Proteomes" id="UP000616114"/>
    </source>
</evidence>
<dbReference type="SUPFAM" id="SSF143100">
    <property type="entry name" value="TTHA1013/TTHA0281-like"/>
    <property type="match status" value="1"/>
</dbReference>
<accession>A0A8J2U155</accession>
<sequence length="125" mass="13576">MTRYTVTATRTGRWWALQCDEVPGALSQAVSLEEAERIMPEAIAYVAGVPEDQVEVTIVPVIPDEARDHMEAAKRLREESARANRAAAEEARQAARALRASGLSVRDTGYALGVSKQRAAQLVNG</sequence>
<organism evidence="2 3">
    <name type="scientific">Sediminivirga luteola</name>
    <dbReference type="NCBI Taxonomy" id="1774748"/>
    <lineage>
        <taxon>Bacteria</taxon>
        <taxon>Bacillati</taxon>
        <taxon>Actinomycetota</taxon>
        <taxon>Actinomycetes</taxon>
        <taxon>Micrococcales</taxon>
        <taxon>Brevibacteriaceae</taxon>
        <taxon>Sediminivirga</taxon>
    </lineage>
</organism>
<proteinExistence type="predicted"/>
<dbReference type="InterPro" id="IPR035069">
    <property type="entry name" value="TTHA1013/TTHA0281-like"/>
</dbReference>
<dbReference type="EMBL" id="BMFY01000021">
    <property type="protein sequence ID" value="GGA27848.1"/>
    <property type="molecule type" value="Genomic_DNA"/>
</dbReference>
<gene>
    <name evidence="2" type="ORF">GCM10011333_33310</name>
</gene>
<evidence type="ECO:0008006" key="4">
    <source>
        <dbReference type="Google" id="ProtNLM"/>
    </source>
</evidence>
<dbReference type="RefSeq" id="WP_188551996.1">
    <property type="nucleotide sequence ID" value="NZ_BMFY01000021.1"/>
</dbReference>
<name>A0A8J2U155_9MICO</name>
<evidence type="ECO:0000313" key="2">
    <source>
        <dbReference type="EMBL" id="GGA27848.1"/>
    </source>
</evidence>
<reference evidence="2" key="1">
    <citation type="journal article" date="2014" name="Int. J. Syst. Evol. Microbiol.">
        <title>Complete genome sequence of Corynebacterium casei LMG S-19264T (=DSM 44701T), isolated from a smear-ripened cheese.</title>
        <authorList>
            <consortium name="US DOE Joint Genome Institute (JGI-PGF)"/>
            <person name="Walter F."/>
            <person name="Albersmeier A."/>
            <person name="Kalinowski J."/>
            <person name="Ruckert C."/>
        </authorList>
    </citation>
    <scope>NUCLEOTIDE SEQUENCE</scope>
    <source>
        <strain evidence="2">CGMCC 1.12785</strain>
    </source>
</reference>